<dbReference type="Proteomes" id="UP001610446">
    <property type="component" value="Unassembled WGS sequence"/>
</dbReference>
<reference evidence="1 2" key="1">
    <citation type="submission" date="2024-07" db="EMBL/GenBank/DDBJ databases">
        <title>Section-level genome sequencing and comparative genomics of Aspergillus sections Usti and Cavernicolus.</title>
        <authorList>
            <consortium name="Lawrence Berkeley National Laboratory"/>
            <person name="Nybo J.L."/>
            <person name="Vesth T.C."/>
            <person name="Theobald S."/>
            <person name="Frisvad J.C."/>
            <person name="Larsen T.O."/>
            <person name="Kjaerboelling I."/>
            <person name="Rothschild-Mancinelli K."/>
            <person name="Lyhne E.K."/>
            <person name="Kogle M.E."/>
            <person name="Barry K."/>
            <person name="Clum A."/>
            <person name="Na H."/>
            <person name="Ledsgaard L."/>
            <person name="Lin J."/>
            <person name="Lipzen A."/>
            <person name="Kuo A."/>
            <person name="Riley R."/>
            <person name="Mondo S."/>
            <person name="Labutti K."/>
            <person name="Haridas S."/>
            <person name="Pangalinan J."/>
            <person name="Salamov A.A."/>
            <person name="Simmons B.A."/>
            <person name="Magnuson J.K."/>
            <person name="Chen J."/>
            <person name="Drula E."/>
            <person name="Henrissat B."/>
            <person name="Wiebenga A."/>
            <person name="Lubbers R.J."/>
            <person name="Gomes A.C."/>
            <person name="Makela M.R."/>
            <person name="Stajich J."/>
            <person name="Grigoriev I.V."/>
            <person name="Mortensen U.H."/>
            <person name="De Vries R.P."/>
            <person name="Baker S.E."/>
            <person name="Andersen M.R."/>
        </authorList>
    </citation>
    <scope>NUCLEOTIDE SEQUENCE [LARGE SCALE GENOMIC DNA]</scope>
    <source>
        <strain evidence="1 2">CBS 123904</strain>
    </source>
</reference>
<gene>
    <name evidence="1" type="ORF">BJY01DRAFT_121428</name>
</gene>
<comment type="caution">
    <text evidence="1">The sequence shown here is derived from an EMBL/GenBank/DDBJ whole genome shotgun (WGS) entry which is preliminary data.</text>
</comment>
<protein>
    <recommendedName>
        <fullName evidence="3">Ankyrin repeat-containing domain protein</fullName>
    </recommendedName>
</protein>
<keyword evidence="2" id="KW-1185">Reference proteome</keyword>
<organism evidence="1 2">
    <name type="scientific">Aspergillus pseudoustus</name>
    <dbReference type="NCBI Taxonomy" id="1810923"/>
    <lineage>
        <taxon>Eukaryota</taxon>
        <taxon>Fungi</taxon>
        <taxon>Dikarya</taxon>
        <taxon>Ascomycota</taxon>
        <taxon>Pezizomycotina</taxon>
        <taxon>Eurotiomycetes</taxon>
        <taxon>Eurotiomycetidae</taxon>
        <taxon>Eurotiales</taxon>
        <taxon>Aspergillaceae</taxon>
        <taxon>Aspergillus</taxon>
        <taxon>Aspergillus subgen. Nidulantes</taxon>
    </lineage>
</organism>
<evidence type="ECO:0008006" key="3">
    <source>
        <dbReference type="Google" id="ProtNLM"/>
    </source>
</evidence>
<evidence type="ECO:0000313" key="2">
    <source>
        <dbReference type="Proteomes" id="UP001610446"/>
    </source>
</evidence>
<dbReference type="SUPFAM" id="SSF48403">
    <property type="entry name" value="Ankyrin repeat"/>
    <property type="match status" value="1"/>
</dbReference>
<name>A0ABR4IQ64_9EURO</name>
<evidence type="ECO:0000313" key="1">
    <source>
        <dbReference type="EMBL" id="KAL2829906.1"/>
    </source>
</evidence>
<dbReference type="InterPro" id="IPR036770">
    <property type="entry name" value="Ankyrin_rpt-contain_sf"/>
</dbReference>
<dbReference type="EMBL" id="JBFXLU010000317">
    <property type="protein sequence ID" value="KAL2829906.1"/>
    <property type="molecule type" value="Genomic_DNA"/>
</dbReference>
<proteinExistence type="predicted"/>
<sequence length="110" mass="11989">MSTAARSGRSNICKLLIDKGLWGRGDSLAHGVMMEIAAIGNKDVLNIILGERASSESSEKYFHIAKLYDAARYRKADAVRQLLKDQELPLDTSKTGMAAHLCISPHSMAT</sequence>
<accession>A0ABR4IQ64</accession>